<dbReference type="PANTHER" id="PTHR12049">
    <property type="entry name" value="PROTEIN ARGININE METHYLTRANSFERASE NDUFAF7, MITOCHONDRIAL"/>
    <property type="match status" value="1"/>
</dbReference>
<keyword evidence="4" id="KW-1185">Reference proteome</keyword>
<dbReference type="InterPro" id="IPR038375">
    <property type="entry name" value="NDUFAF7_sf"/>
</dbReference>
<name>A0A545UE08_9GAMM</name>
<dbReference type="Proteomes" id="UP000315439">
    <property type="component" value="Unassembled WGS sequence"/>
</dbReference>
<dbReference type="InterPro" id="IPR003788">
    <property type="entry name" value="NDUFAF7"/>
</dbReference>
<dbReference type="Gene3D" id="3.40.50.12710">
    <property type="match status" value="1"/>
</dbReference>
<evidence type="ECO:0000313" key="3">
    <source>
        <dbReference type="EMBL" id="TQV87705.1"/>
    </source>
</evidence>
<dbReference type="Pfam" id="PF02636">
    <property type="entry name" value="Methyltransf_28"/>
    <property type="match status" value="1"/>
</dbReference>
<dbReference type="PANTHER" id="PTHR12049:SF7">
    <property type="entry name" value="PROTEIN ARGININE METHYLTRANSFERASE NDUFAF7, MITOCHONDRIAL"/>
    <property type="match status" value="1"/>
</dbReference>
<evidence type="ECO:0000313" key="4">
    <source>
        <dbReference type="Proteomes" id="UP000315439"/>
    </source>
</evidence>
<keyword evidence="2 3" id="KW-0808">Transferase</keyword>
<comment type="caution">
    <text evidence="3">The sequence shown here is derived from an EMBL/GenBank/DDBJ whole genome shotgun (WGS) entry which is preliminary data.</text>
</comment>
<dbReference type="GO" id="GO:0035243">
    <property type="term" value="F:protein-arginine omega-N symmetric methyltransferase activity"/>
    <property type="evidence" value="ECO:0007669"/>
    <property type="project" value="TreeGrafter"/>
</dbReference>
<dbReference type="RefSeq" id="WP_142893366.1">
    <property type="nucleotide sequence ID" value="NZ_ML660163.1"/>
</dbReference>
<dbReference type="GO" id="GO:0032259">
    <property type="term" value="P:methylation"/>
    <property type="evidence" value="ECO:0007669"/>
    <property type="project" value="UniProtKB-KW"/>
</dbReference>
<accession>A0A545UE08</accession>
<keyword evidence="1 3" id="KW-0489">Methyltransferase</keyword>
<protein>
    <submittedName>
        <fullName evidence="3">SAM-dependent methyltransferase</fullName>
    </submittedName>
</protein>
<evidence type="ECO:0000256" key="2">
    <source>
        <dbReference type="ARBA" id="ARBA00022679"/>
    </source>
</evidence>
<dbReference type="EMBL" id="VIKS01000006">
    <property type="protein sequence ID" value="TQV87705.1"/>
    <property type="molecule type" value="Genomic_DNA"/>
</dbReference>
<proteinExistence type="predicted"/>
<gene>
    <name evidence="3" type="ORF">FLL46_09980</name>
</gene>
<evidence type="ECO:0000256" key="1">
    <source>
        <dbReference type="ARBA" id="ARBA00022603"/>
    </source>
</evidence>
<dbReference type="SUPFAM" id="SSF53335">
    <property type="entry name" value="S-adenosyl-L-methionine-dependent methyltransferases"/>
    <property type="match status" value="1"/>
</dbReference>
<organism evidence="3 4">
    <name type="scientific">Aliikangiella coralliicola</name>
    <dbReference type="NCBI Taxonomy" id="2592383"/>
    <lineage>
        <taxon>Bacteria</taxon>
        <taxon>Pseudomonadati</taxon>
        <taxon>Pseudomonadota</taxon>
        <taxon>Gammaproteobacteria</taxon>
        <taxon>Oceanospirillales</taxon>
        <taxon>Pleioneaceae</taxon>
        <taxon>Aliikangiella</taxon>
    </lineage>
</organism>
<dbReference type="OrthoDB" id="9794208at2"/>
<sequence length="391" mass="43727">MQQKKISVSHQALCIHHQLVDEIRVRIEQNGGMIHFQEFMQLALYKPGLGYYQNPVQKFGEQGDFVTAPEMGNHFANCLARSIAELQADNRNQLLEIGAGSGALAVELLSSLAKMDLLPQKYLILEPSANLQALQKRKVSLLPPEIAAIVEWLPDLPENFTGTAIANEVIDAIPCERIVKTESGWKYQGVTWQENAFQWHVIENHGTQALEDMEAFPQVLSESSEFQVGYVTETRPMANSWIERISRSIDKGWILLFDYGYPQQEYYHPQRIEGSLRCFSRHQANSNPLELVGLQDITAHVDFTELANAAVSCGLEVSGFTTQSGFLIENGILEVEHSANQVSTDSYINSQQIQKLIAPGQMGEVVKVIALSKEVDDQPGGFGLQDHLHRL</sequence>
<dbReference type="AlphaFoldDB" id="A0A545UE08"/>
<reference evidence="3 4" key="1">
    <citation type="submission" date="2019-07" db="EMBL/GenBank/DDBJ databases">
        <title>Draft genome for Aliikangiella sp. M105.</title>
        <authorList>
            <person name="Wang G."/>
        </authorList>
    </citation>
    <scope>NUCLEOTIDE SEQUENCE [LARGE SCALE GENOMIC DNA]</scope>
    <source>
        <strain evidence="3 4">M105</strain>
    </source>
</reference>
<dbReference type="InterPro" id="IPR029063">
    <property type="entry name" value="SAM-dependent_MTases_sf"/>
</dbReference>